<name>A0A108GA74_9BURK</name>
<evidence type="ECO:0000259" key="1">
    <source>
        <dbReference type="Pfam" id="PF01551"/>
    </source>
</evidence>
<protein>
    <submittedName>
        <fullName evidence="2">Peptidase M23</fullName>
    </submittedName>
</protein>
<dbReference type="SUPFAM" id="SSF51261">
    <property type="entry name" value="Duplicated hybrid motif"/>
    <property type="match status" value="1"/>
</dbReference>
<dbReference type="InterPro" id="IPR050570">
    <property type="entry name" value="Cell_wall_metabolism_enzyme"/>
</dbReference>
<comment type="caution">
    <text evidence="2">The sequence shown here is derived from an EMBL/GenBank/DDBJ whole genome shotgun (WGS) entry which is preliminary data.</text>
</comment>
<dbReference type="PANTHER" id="PTHR21666:SF270">
    <property type="entry name" value="MUREIN HYDROLASE ACTIVATOR ENVC"/>
    <property type="match status" value="1"/>
</dbReference>
<dbReference type="RefSeq" id="WP_060149919.1">
    <property type="nucleotide sequence ID" value="NZ_LPGD01000090.1"/>
</dbReference>
<dbReference type="InterPro" id="IPR011055">
    <property type="entry name" value="Dup_hybrid_motif"/>
</dbReference>
<dbReference type="CDD" id="cd12797">
    <property type="entry name" value="M23_peptidase"/>
    <property type="match status" value="1"/>
</dbReference>
<organism evidence="2">
    <name type="scientific">Burkholderia stagnalis</name>
    <dbReference type="NCBI Taxonomy" id="1503054"/>
    <lineage>
        <taxon>Bacteria</taxon>
        <taxon>Pseudomonadati</taxon>
        <taxon>Pseudomonadota</taxon>
        <taxon>Betaproteobacteria</taxon>
        <taxon>Burkholderiales</taxon>
        <taxon>Burkholderiaceae</taxon>
        <taxon>Burkholderia</taxon>
        <taxon>Burkholderia cepacia complex</taxon>
    </lineage>
</organism>
<dbReference type="STRING" id="1503054.WT74_21270"/>
<dbReference type="PANTHER" id="PTHR21666">
    <property type="entry name" value="PEPTIDASE-RELATED"/>
    <property type="match status" value="1"/>
</dbReference>
<dbReference type="Gene3D" id="3.10.450.350">
    <property type="match status" value="1"/>
</dbReference>
<dbReference type="Gene3D" id="2.70.70.10">
    <property type="entry name" value="Glucose Permease (Domain IIA)"/>
    <property type="match status" value="1"/>
</dbReference>
<gene>
    <name evidence="2" type="ORF">WT44_13065</name>
</gene>
<dbReference type="Proteomes" id="UP000068603">
    <property type="component" value="Unassembled WGS sequence"/>
</dbReference>
<dbReference type="AlphaFoldDB" id="A0A108GA74"/>
<accession>A0A108GA74</accession>
<evidence type="ECO:0000313" key="2">
    <source>
        <dbReference type="EMBL" id="KWA62950.1"/>
    </source>
</evidence>
<dbReference type="Pfam" id="PF01551">
    <property type="entry name" value="Peptidase_M23"/>
    <property type="match status" value="1"/>
</dbReference>
<dbReference type="EMBL" id="LPHB01000039">
    <property type="protein sequence ID" value="KWA62950.1"/>
    <property type="molecule type" value="Genomic_DNA"/>
</dbReference>
<proteinExistence type="predicted"/>
<dbReference type="InterPro" id="IPR016047">
    <property type="entry name" value="M23ase_b-sheet_dom"/>
</dbReference>
<feature type="domain" description="M23ase beta-sheet core" evidence="1">
    <location>
        <begin position="305"/>
        <end position="401"/>
    </location>
</feature>
<evidence type="ECO:0000313" key="3">
    <source>
        <dbReference type="Proteomes" id="UP000068603"/>
    </source>
</evidence>
<dbReference type="GO" id="GO:0004222">
    <property type="term" value="F:metalloendopeptidase activity"/>
    <property type="evidence" value="ECO:0007669"/>
    <property type="project" value="TreeGrafter"/>
</dbReference>
<reference evidence="2 3" key="1">
    <citation type="submission" date="2015-11" db="EMBL/GenBank/DDBJ databases">
        <title>Expanding the genomic diversity of Burkholderia species for the development of highly accurate diagnostics.</title>
        <authorList>
            <person name="Sahl J."/>
            <person name="Keim P."/>
            <person name="Wagner D."/>
        </authorList>
    </citation>
    <scope>NUCLEOTIDE SEQUENCE [LARGE SCALE GENOMIC DNA]</scope>
    <source>
        <strain evidence="2 3">MSMB1960WGS</strain>
    </source>
</reference>
<sequence>MRFDLRSRLARERGQPAQRGAACLPSRRALLCGIVAAAWLAGAQGAVAQASHDAVSFAPAMAVTADLVDVPFFHSARTVWGGLRAMSAKPFDAAADAPAASADPHGPVARFGACAPYSVLCDAARDAIERNYAARFDYGLASPLPATDGPARFAPRSGELASGEPFTLAEPNSGTRIGAIAGSLQASLASADLPAGVAGQISRMLAGRVDVTQRGWTGDAFRVAFDADDDATLQGGPRVTALDLRFRGQQLSAVWFAAGAGAPGGYYDLDGRPFAGSRFVMPVDATRVSSRFGARVHPVTGATHVHSGVDLAAPAGRAVHASENGTVSFIGTEPRGYGKYVVVRHDAGYTSYYAHLSAFEPALRIGARVARGHRVGAVGSTGTATGPHLHFEVRRHNRPVDALALMQASSEAALKGEQRVVFDRVAGQARVRLAAASWSPSFAVLEAAGVNAG</sequence>